<keyword evidence="1" id="KW-0805">Transcription regulation</keyword>
<keyword evidence="7" id="KW-1185">Reference proteome</keyword>
<organism evidence="6 7">
    <name type="scientific">Rhodococcus sovatensis</name>
    <dbReference type="NCBI Taxonomy" id="1805840"/>
    <lineage>
        <taxon>Bacteria</taxon>
        <taxon>Bacillati</taxon>
        <taxon>Actinomycetota</taxon>
        <taxon>Actinomycetes</taxon>
        <taxon>Mycobacteriales</taxon>
        <taxon>Nocardiaceae</taxon>
        <taxon>Rhodococcus</taxon>
    </lineage>
</organism>
<evidence type="ECO:0000256" key="3">
    <source>
        <dbReference type="ARBA" id="ARBA00023163"/>
    </source>
</evidence>
<evidence type="ECO:0000256" key="4">
    <source>
        <dbReference type="PROSITE-ProRule" id="PRU00335"/>
    </source>
</evidence>
<dbReference type="InterPro" id="IPR050109">
    <property type="entry name" value="HTH-type_TetR-like_transc_reg"/>
</dbReference>
<dbReference type="RefSeq" id="WP_338888717.1">
    <property type="nucleotide sequence ID" value="NZ_CP147846.1"/>
</dbReference>
<keyword evidence="3" id="KW-0804">Transcription</keyword>
<protein>
    <submittedName>
        <fullName evidence="6">TetR family transcriptional regulator</fullName>
    </submittedName>
</protein>
<dbReference type="Pfam" id="PF00440">
    <property type="entry name" value="TetR_N"/>
    <property type="match status" value="1"/>
</dbReference>
<dbReference type="PROSITE" id="PS50977">
    <property type="entry name" value="HTH_TETR_2"/>
    <property type="match status" value="1"/>
</dbReference>
<dbReference type="PANTHER" id="PTHR30055:SF234">
    <property type="entry name" value="HTH-TYPE TRANSCRIPTIONAL REGULATOR BETI"/>
    <property type="match status" value="1"/>
</dbReference>
<dbReference type="PANTHER" id="PTHR30055">
    <property type="entry name" value="HTH-TYPE TRANSCRIPTIONAL REGULATOR RUTR"/>
    <property type="match status" value="1"/>
</dbReference>
<evidence type="ECO:0000259" key="5">
    <source>
        <dbReference type="PROSITE" id="PS50977"/>
    </source>
</evidence>
<keyword evidence="2 4" id="KW-0238">DNA-binding</keyword>
<sequence length="187" mass="19587">MTRRPALRDHVATMIMSRAAAVLAERGDGVSMADIAKAADVGRATIYRYFPTRDALITAMGEAALEDLGARVAEAGLESVPVAEAIARITRAFIGSGQYAALVRGQRGGCLDSAEINRRISDPIRELLQRGIDSGVLRKDMSAEVMLTLSGGLLQAGMTLATSIGGEQASAAITTVLLDGVRSRSAD</sequence>
<proteinExistence type="predicted"/>
<dbReference type="PRINTS" id="PR00455">
    <property type="entry name" value="HTHTETR"/>
</dbReference>
<dbReference type="InterPro" id="IPR001647">
    <property type="entry name" value="HTH_TetR"/>
</dbReference>
<dbReference type="Gene3D" id="1.10.357.10">
    <property type="entry name" value="Tetracycline Repressor, domain 2"/>
    <property type="match status" value="1"/>
</dbReference>
<name>A0ABZ2PMW2_9NOCA</name>
<feature type="domain" description="HTH tetR-type" evidence="5">
    <location>
        <begin position="9"/>
        <end position="68"/>
    </location>
</feature>
<accession>A0ABZ2PMW2</accession>
<evidence type="ECO:0000256" key="1">
    <source>
        <dbReference type="ARBA" id="ARBA00023015"/>
    </source>
</evidence>
<dbReference type="SUPFAM" id="SSF48498">
    <property type="entry name" value="Tetracyclin repressor-like, C-terminal domain"/>
    <property type="match status" value="1"/>
</dbReference>
<dbReference type="InterPro" id="IPR009057">
    <property type="entry name" value="Homeodomain-like_sf"/>
</dbReference>
<dbReference type="Proteomes" id="UP001432000">
    <property type="component" value="Chromosome"/>
</dbReference>
<dbReference type="SUPFAM" id="SSF46689">
    <property type="entry name" value="Homeodomain-like"/>
    <property type="match status" value="1"/>
</dbReference>
<feature type="DNA-binding region" description="H-T-H motif" evidence="4">
    <location>
        <begin position="31"/>
        <end position="50"/>
    </location>
</feature>
<dbReference type="InterPro" id="IPR036271">
    <property type="entry name" value="Tet_transcr_reg_TetR-rel_C_sf"/>
</dbReference>
<reference evidence="6 7" key="1">
    <citation type="submission" date="2024-03" db="EMBL/GenBank/DDBJ databases">
        <title>Natural products discovery in diverse microorganisms through a two-stage MS feature dereplication strategy.</title>
        <authorList>
            <person name="Zhang R."/>
        </authorList>
    </citation>
    <scope>NUCLEOTIDE SEQUENCE [LARGE SCALE GENOMIC DNA]</scope>
    <source>
        <strain evidence="6 7">18930</strain>
    </source>
</reference>
<evidence type="ECO:0000313" key="6">
    <source>
        <dbReference type="EMBL" id="WXG68483.1"/>
    </source>
</evidence>
<dbReference type="EMBL" id="CP147846">
    <property type="protein sequence ID" value="WXG68483.1"/>
    <property type="molecule type" value="Genomic_DNA"/>
</dbReference>
<gene>
    <name evidence="6" type="ORF">WDS16_25390</name>
</gene>
<evidence type="ECO:0000313" key="7">
    <source>
        <dbReference type="Proteomes" id="UP001432000"/>
    </source>
</evidence>
<evidence type="ECO:0000256" key="2">
    <source>
        <dbReference type="ARBA" id="ARBA00023125"/>
    </source>
</evidence>